<dbReference type="EMBL" id="CP047121">
    <property type="protein sequence ID" value="QHB51079.1"/>
    <property type="molecule type" value="Genomic_DNA"/>
</dbReference>
<dbReference type="GeneID" id="69057126"/>
<evidence type="ECO:0000256" key="1">
    <source>
        <dbReference type="SAM" id="Phobius"/>
    </source>
</evidence>
<accession>A0A6P1E3G6</accession>
<keyword evidence="1" id="KW-1133">Transmembrane helix</keyword>
<reference evidence="2 3" key="1">
    <citation type="submission" date="2019-12" db="EMBL/GenBank/DDBJ databases">
        <title>Lactobacillus hilgardii FLUB.</title>
        <authorList>
            <person name="Gustaw K."/>
        </authorList>
    </citation>
    <scope>NUCLEOTIDE SEQUENCE [LARGE SCALE GENOMIC DNA]</scope>
    <source>
        <strain evidence="2 3">FLUB</strain>
    </source>
</reference>
<dbReference type="Proteomes" id="UP000465035">
    <property type="component" value="Chromosome"/>
</dbReference>
<feature type="transmembrane region" description="Helical" evidence="1">
    <location>
        <begin position="37"/>
        <end position="57"/>
    </location>
</feature>
<name>A0A6P1E3G6_LENHI</name>
<protein>
    <submittedName>
        <fullName evidence="2">Uncharacterized protein</fullName>
    </submittedName>
</protein>
<sequence>MQNNETTFEKNLTLPLIVPGNDAWKVTFSNDNLLGRIANLTIYVVCPIVLLIVLYLGL</sequence>
<dbReference type="AlphaFoldDB" id="A0A6P1E3G6"/>
<organism evidence="2 3">
    <name type="scientific">Lentilactobacillus hilgardii</name>
    <name type="common">Lactobacillus hilgardii</name>
    <dbReference type="NCBI Taxonomy" id="1588"/>
    <lineage>
        <taxon>Bacteria</taxon>
        <taxon>Bacillati</taxon>
        <taxon>Bacillota</taxon>
        <taxon>Bacilli</taxon>
        <taxon>Lactobacillales</taxon>
        <taxon>Lactobacillaceae</taxon>
        <taxon>Lentilactobacillus</taxon>
    </lineage>
</organism>
<keyword evidence="1" id="KW-0812">Transmembrane</keyword>
<evidence type="ECO:0000313" key="2">
    <source>
        <dbReference type="EMBL" id="QHB51079.1"/>
    </source>
</evidence>
<proteinExistence type="predicted"/>
<keyword evidence="1" id="KW-0472">Membrane</keyword>
<gene>
    <name evidence="2" type="ORF">GQR93_01990</name>
</gene>
<dbReference type="RefSeq" id="WP_003551849.1">
    <property type="nucleotide sequence ID" value="NZ_CABKOL010000106.1"/>
</dbReference>
<evidence type="ECO:0000313" key="3">
    <source>
        <dbReference type="Proteomes" id="UP000465035"/>
    </source>
</evidence>